<feature type="domain" description="CNA-B" evidence="2">
    <location>
        <begin position="85"/>
        <end position="180"/>
    </location>
</feature>
<name>A0ABX2SYH9_9BACL</name>
<feature type="domain" description="CNA-B" evidence="2">
    <location>
        <begin position="197"/>
        <end position="291"/>
    </location>
</feature>
<evidence type="ECO:0000259" key="2">
    <source>
        <dbReference type="Pfam" id="PF05738"/>
    </source>
</evidence>
<reference evidence="3 4" key="1">
    <citation type="submission" date="2020-07" db="EMBL/GenBank/DDBJ databases">
        <title>MOT database genomes.</title>
        <authorList>
            <person name="Joseph S."/>
            <person name="Aduse-Opoku J."/>
            <person name="Hashim A."/>
            <person name="Wade W."/>
            <person name="Curtis M."/>
        </authorList>
    </citation>
    <scope>NUCLEOTIDE SEQUENCE [LARGE SCALE GENOMIC DNA]</scope>
    <source>
        <strain evidence="3 4">CIP 106318</strain>
    </source>
</reference>
<dbReference type="InterPro" id="IPR008454">
    <property type="entry name" value="Collagen-bd_Cna-like_B-typ_dom"/>
</dbReference>
<feature type="compositionally biased region" description="Basic and acidic residues" evidence="1">
    <location>
        <begin position="311"/>
        <end position="330"/>
    </location>
</feature>
<accession>A0ABX2SYH9</accession>
<gene>
    <name evidence="3" type="ORF">HZY85_03600</name>
</gene>
<evidence type="ECO:0000313" key="3">
    <source>
        <dbReference type="EMBL" id="NYS47280.1"/>
    </source>
</evidence>
<sequence>TTLELNETNNWTATFENLPVVDEITATEANAYTVKEVGEENNVIKVGENKYNVAVTGTQKDGYTITNTYEKPVPVTPLTPATTKVKVTKAWVGEKKENKVTVALVKNGNLTDTTLELNETNNWTATFENLPVVDEITATEANAYTVKEVGEENNVIKVGENKYNVAVTGTQKEGYTITNTYEKPEPVTPLTPATTKVKVTKAWIGEKKENKVTVALVKNGNLTDTTLELNETNNWTATFENLPVVDEITATEANAYTVKEVGEENNVIKVGENKYNVAVTGTQKEGYTITNMYEKPSIPGIEIPEFPESPKPQEPKLEIPKIEDPKESSYVSKKEKSVKEALTETGLATNVSLFGILASLFGAVILRKSKKED</sequence>
<proteinExistence type="predicted"/>
<feature type="non-terminal residue" evidence="3">
    <location>
        <position position="1"/>
    </location>
</feature>
<evidence type="ECO:0000256" key="1">
    <source>
        <dbReference type="SAM" id="MobiDB-lite"/>
    </source>
</evidence>
<keyword evidence="4" id="KW-1185">Reference proteome</keyword>
<comment type="caution">
    <text evidence="3">The sequence shown here is derived from an EMBL/GenBank/DDBJ whole genome shotgun (WGS) entry which is preliminary data.</text>
</comment>
<dbReference type="Gene3D" id="2.60.40.1140">
    <property type="entry name" value="Collagen-binding surface protein Cna, B-type domain"/>
    <property type="match status" value="3"/>
</dbReference>
<evidence type="ECO:0000313" key="4">
    <source>
        <dbReference type="Proteomes" id="UP000531840"/>
    </source>
</evidence>
<dbReference type="Pfam" id="PF05738">
    <property type="entry name" value="Cna_B"/>
    <property type="match status" value="3"/>
</dbReference>
<dbReference type="CDD" id="cd00222">
    <property type="entry name" value="CollagenBindB"/>
    <property type="match status" value="2"/>
</dbReference>
<dbReference type="RefSeq" id="WP_179940987.1">
    <property type="nucleotide sequence ID" value="NZ_JACBYF010000005.1"/>
</dbReference>
<organism evidence="3 4">
    <name type="scientific">Gemelliphila palaticanis</name>
    <dbReference type="NCBI Taxonomy" id="81950"/>
    <lineage>
        <taxon>Bacteria</taxon>
        <taxon>Bacillati</taxon>
        <taxon>Bacillota</taxon>
        <taxon>Bacilli</taxon>
        <taxon>Bacillales</taxon>
        <taxon>Gemellaceae</taxon>
        <taxon>Gemelliphila</taxon>
    </lineage>
</organism>
<feature type="domain" description="CNA-B" evidence="2">
    <location>
        <begin position="3"/>
        <end position="68"/>
    </location>
</feature>
<feature type="region of interest" description="Disordered" evidence="1">
    <location>
        <begin position="304"/>
        <end position="330"/>
    </location>
</feature>
<dbReference type="Proteomes" id="UP000531840">
    <property type="component" value="Unassembled WGS sequence"/>
</dbReference>
<dbReference type="SUPFAM" id="SSF49478">
    <property type="entry name" value="Cna protein B-type domain"/>
    <property type="match status" value="2"/>
</dbReference>
<protein>
    <submittedName>
        <fullName evidence="3">Cna B-type domain-containing protein</fullName>
    </submittedName>
</protein>
<dbReference type="EMBL" id="JACBYF010000005">
    <property type="protein sequence ID" value="NYS47280.1"/>
    <property type="molecule type" value="Genomic_DNA"/>
</dbReference>